<dbReference type="CDD" id="cd02440">
    <property type="entry name" value="AdoMet_MTases"/>
    <property type="match status" value="1"/>
</dbReference>
<evidence type="ECO:0000256" key="1">
    <source>
        <dbReference type="ARBA" id="ARBA00022603"/>
    </source>
</evidence>
<reference evidence="5 6" key="1">
    <citation type="submission" date="2019-12" db="EMBL/GenBank/DDBJ databases">
        <title>Full genome sequence of a Bacillus safensis strain isolated from commercially available natto in Indonesia.</title>
        <authorList>
            <person name="Yoshida M."/>
            <person name="Uomi M."/>
            <person name="Waturangi D."/>
            <person name="Ekaputri J.J."/>
            <person name="Setiamarga D.H.E."/>
        </authorList>
    </citation>
    <scope>NUCLEOTIDE SEQUENCE [LARGE SCALE GENOMIC DNA]</scope>
    <source>
        <strain evidence="5 6">IDN1</strain>
    </source>
</reference>
<dbReference type="Pfam" id="PF13649">
    <property type="entry name" value="Methyltransf_25"/>
    <property type="match status" value="1"/>
</dbReference>
<dbReference type="AlphaFoldDB" id="A0A5S9MFF7"/>
<keyword evidence="3" id="KW-0949">S-adenosyl-L-methionine</keyword>
<evidence type="ECO:0000259" key="4">
    <source>
        <dbReference type="Pfam" id="PF13649"/>
    </source>
</evidence>
<dbReference type="InterPro" id="IPR029063">
    <property type="entry name" value="SAM-dependent_MTases_sf"/>
</dbReference>
<proteinExistence type="predicted"/>
<sequence>MIYQGFAGVYDELMTHAPYDEWVQWIQQYMKPNAAIIDVGCGTGEISLRLAEKGHKVTGIDLSEEMLVFAQQKKAQAKKAVDSIFTSRYERGYGL</sequence>
<feature type="domain" description="Methyltransferase" evidence="4">
    <location>
        <begin position="36"/>
        <end position="79"/>
    </location>
</feature>
<organism evidence="5 6">
    <name type="scientific">Bacillus safensis</name>
    <dbReference type="NCBI Taxonomy" id="561879"/>
    <lineage>
        <taxon>Bacteria</taxon>
        <taxon>Bacillati</taxon>
        <taxon>Bacillota</taxon>
        <taxon>Bacilli</taxon>
        <taxon>Bacillales</taxon>
        <taxon>Bacillaceae</taxon>
        <taxon>Bacillus</taxon>
    </lineage>
</organism>
<dbReference type="PANTHER" id="PTHR43464">
    <property type="entry name" value="METHYLTRANSFERASE"/>
    <property type="match status" value="1"/>
</dbReference>
<dbReference type="Proteomes" id="UP000464658">
    <property type="component" value="Chromosome"/>
</dbReference>
<dbReference type="PANTHER" id="PTHR43464:SF19">
    <property type="entry name" value="UBIQUINONE BIOSYNTHESIS O-METHYLTRANSFERASE, MITOCHONDRIAL"/>
    <property type="match status" value="1"/>
</dbReference>
<name>A0A5S9MFF7_BACIA</name>
<dbReference type="Gene3D" id="3.40.50.150">
    <property type="entry name" value="Vaccinia Virus protein VP39"/>
    <property type="match status" value="1"/>
</dbReference>
<evidence type="ECO:0000256" key="3">
    <source>
        <dbReference type="ARBA" id="ARBA00022691"/>
    </source>
</evidence>
<evidence type="ECO:0000313" key="5">
    <source>
        <dbReference type="EMBL" id="BBP90874.1"/>
    </source>
</evidence>
<keyword evidence="1" id="KW-0489">Methyltransferase</keyword>
<dbReference type="EMBL" id="AP021906">
    <property type="protein sequence ID" value="BBP90874.1"/>
    <property type="molecule type" value="Genomic_DNA"/>
</dbReference>
<gene>
    <name evidence="5" type="ORF">BsIDN1_44920</name>
</gene>
<dbReference type="GO" id="GO:0008168">
    <property type="term" value="F:methyltransferase activity"/>
    <property type="evidence" value="ECO:0007669"/>
    <property type="project" value="UniProtKB-KW"/>
</dbReference>
<keyword evidence="2" id="KW-0808">Transferase</keyword>
<accession>A0A5S9MFF7</accession>
<dbReference type="InterPro" id="IPR041698">
    <property type="entry name" value="Methyltransf_25"/>
</dbReference>
<evidence type="ECO:0000313" key="6">
    <source>
        <dbReference type="Proteomes" id="UP000464658"/>
    </source>
</evidence>
<dbReference type="SUPFAM" id="SSF53335">
    <property type="entry name" value="S-adenosyl-L-methionine-dependent methyltransferases"/>
    <property type="match status" value="1"/>
</dbReference>
<evidence type="ECO:0000256" key="2">
    <source>
        <dbReference type="ARBA" id="ARBA00022679"/>
    </source>
</evidence>
<dbReference type="GO" id="GO:0032259">
    <property type="term" value="P:methylation"/>
    <property type="evidence" value="ECO:0007669"/>
    <property type="project" value="UniProtKB-KW"/>
</dbReference>
<protein>
    <recommendedName>
        <fullName evidence="4">Methyltransferase domain-containing protein</fullName>
    </recommendedName>
</protein>